<dbReference type="InterPro" id="IPR003593">
    <property type="entry name" value="AAA+_ATPase"/>
</dbReference>
<dbReference type="Pfam" id="PF00005">
    <property type="entry name" value="ABC_tran"/>
    <property type="match status" value="1"/>
</dbReference>
<dbReference type="PANTHER" id="PTHR42794">
    <property type="entry name" value="HEMIN IMPORT ATP-BINDING PROTEIN HMUV"/>
    <property type="match status" value="1"/>
</dbReference>
<dbReference type="HOGENOM" id="CLU_000604_1_11_6"/>
<keyword evidence="9" id="KW-1185">Reference proteome</keyword>
<dbReference type="SMART" id="SM00382">
    <property type="entry name" value="AAA"/>
    <property type="match status" value="1"/>
</dbReference>
<evidence type="ECO:0000256" key="6">
    <source>
        <dbReference type="ARBA" id="ARBA00037066"/>
    </source>
</evidence>
<dbReference type="PROSITE" id="PS50893">
    <property type="entry name" value="ABC_TRANSPORTER_2"/>
    <property type="match status" value="1"/>
</dbReference>
<dbReference type="PANTHER" id="PTHR42794:SF1">
    <property type="entry name" value="HEMIN IMPORT ATP-BINDING PROTEIN HMUV"/>
    <property type="match status" value="1"/>
</dbReference>
<dbReference type="CDD" id="cd03214">
    <property type="entry name" value="ABC_Iron-Siderophores_B12_Hemin"/>
    <property type="match status" value="1"/>
</dbReference>
<dbReference type="InterPro" id="IPR027417">
    <property type="entry name" value="P-loop_NTPase"/>
</dbReference>
<dbReference type="FunFam" id="3.40.50.300:FF:000134">
    <property type="entry name" value="Iron-enterobactin ABC transporter ATP-binding protein"/>
    <property type="match status" value="1"/>
</dbReference>
<comment type="function">
    <text evidence="6">Part of the ABC transporter complex HmuTUV involved in hemin import. Responsible for energy coupling to the transport system.</text>
</comment>
<dbReference type="eggNOG" id="COG1120">
    <property type="taxonomic scope" value="Bacteria"/>
</dbReference>
<evidence type="ECO:0000313" key="9">
    <source>
        <dbReference type="Proteomes" id="UP000001062"/>
    </source>
</evidence>
<evidence type="ECO:0000256" key="4">
    <source>
        <dbReference type="ARBA" id="ARBA00022840"/>
    </source>
</evidence>
<dbReference type="GO" id="GO:0005524">
    <property type="term" value="F:ATP binding"/>
    <property type="evidence" value="ECO:0007669"/>
    <property type="project" value="UniProtKB-KW"/>
</dbReference>
<dbReference type="KEGG" id="mme:Marme_0896"/>
<dbReference type="STRING" id="717774.Marme_0896"/>
<evidence type="ECO:0000256" key="1">
    <source>
        <dbReference type="ARBA" id="ARBA00005417"/>
    </source>
</evidence>
<evidence type="ECO:0000256" key="2">
    <source>
        <dbReference type="ARBA" id="ARBA00022448"/>
    </source>
</evidence>
<sequence length="251" mass="28389">MTIKVRNLSYQLAGKSILSDVSLEVKPHERVALMGPNGSGKSTLLRQICGLTPLQKGEVLLRDKPVSRFKRRELAQTLSFVQQKAHTEDRILALDAVSLGRTPWLNPFTRWTNEHQVYVDDALRQVGMWDKREQSWQSLSGGEQQRLHIARALAQDTPIIAMDEPTNHLDVKHQLVVLSLIKKIRSTLLVAVHDLNHALHFDRVIVMNQGGIVAQGKPSDVLLPDFIQDVFEIQTRVINDSEFPSHIQLIP</sequence>
<organism evidence="8 9">
    <name type="scientific">Marinomonas mediterranea (strain ATCC 700492 / JCM 21426 / NBRC 103028 / MMB-1)</name>
    <dbReference type="NCBI Taxonomy" id="717774"/>
    <lineage>
        <taxon>Bacteria</taxon>
        <taxon>Pseudomonadati</taxon>
        <taxon>Pseudomonadota</taxon>
        <taxon>Gammaproteobacteria</taxon>
        <taxon>Oceanospirillales</taxon>
        <taxon>Oceanospirillaceae</taxon>
        <taxon>Marinomonas</taxon>
    </lineage>
</organism>
<keyword evidence="5" id="KW-1278">Translocase</keyword>
<dbReference type="AlphaFoldDB" id="F2K3S2"/>
<dbReference type="GO" id="GO:0016887">
    <property type="term" value="F:ATP hydrolysis activity"/>
    <property type="evidence" value="ECO:0007669"/>
    <property type="project" value="InterPro"/>
</dbReference>
<reference evidence="8 9" key="1">
    <citation type="journal article" date="2012" name="Stand. Genomic Sci.">
        <title>Complete genome sequence of the melanogenic marine bacterium Marinomonas mediterranea type strain (MMB-1(T)).</title>
        <authorList>
            <person name="Lucas-Elio P."/>
            <person name="Goodwin L."/>
            <person name="Woyke T."/>
            <person name="Pitluck S."/>
            <person name="Nolan M."/>
            <person name="Kyrpides N.C."/>
            <person name="Detter J.C."/>
            <person name="Copeland A."/>
            <person name="Teshima H."/>
            <person name="Bruce D."/>
            <person name="Detter C."/>
            <person name="Tapia R."/>
            <person name="Han S."/>
            <person name="Land M.L."/>
            <person name="Ivanova N."/>
            <person name="Mikhailova N."/>
            <person name="Johnston A.W."/>
            <person name="Sanchez-Amat A."/>
        </authorList>
    </citation>
    <scope>NUCLEOTIDE SEQUENCE [LARGE SCALE GENOMIC DNA]</scope>
    <source>
        <strain evidence="9">ATCC 700492 / JCM 21426 / NBRC 103028 / MMB-1</strain>
    </source>
</reference>
<keyword evidence="4" id="KW-0067">ATP-binding</keyword>
<dbReference type="SUPFAM" id="SSF52540">
    <property type="entry name" value="P-loop containing nucleoside triphosphate hydrolases"/>
    <property type="match status" value="1"/>
</dbReference>
<dbReference type="Proteomes" id="UP000001062">
    <property type="component" value="Chromosome"/>
</dbReference>
<proteinExistence type="inferred from homology"/>
<evidence type="ECO:0000259" key="7">
    <source>
        <dbReference type="PROSITE" id="PS50893"/>
    </source>
</evidence>
<evidence type="ECO:0000256" key="3">
    <source>
        <dbReference type="ARBA" id="ARBA00022741"/>
    </source>
</evidence>
<protein>
    <submittedName>
        <fullName evidence="8">Iron-chelate-transporting ATPase</fullName>
    </submittedName>
</protein>
<comment type="similarity">
    <text evidence="1">Belongs to the ABC transporter superfamily.</text>
</comment>
<evidence type="ECO:0000313" key="8">
    <source>
        <dbReference type="EMBL" id="ADZ90171.1"/>
    </source>
</evidence>
<dbReference type="PATRIC" id="fig|717774.3.peg.937"/>
<dbReference type="InterPro" id="IPR003439">
    <property type="entry name" value="ABC_transporter-like_ATP-bd"/>
</dbReference>
<keyword evidence="2" id="KW-0813">Transport</keyword>
<dbReference type="RefSeq" id="WP_013660076.1">
    <property type="nucleotide sequence ID" value="NC_015276.1"/>
</dbReference>
<dbReference type="EMBL" id="CP002583">
    <property type="protein sequence ID" value="ADZ90171.1"/>
    <property type="molecule type" value="Genomic_DNA"/>
</dbReference>
<evidence type="ECO:0000256" key="5">
    <source>
        <dbReference type="ARBA" id="ARBA00022967"/>
    </source>
</evidence>
<dbReference type="OrthoDB" id="6461291at2"/>
<keyword evidence="3" id="KW-0547">Nucleotide-binding</keyword>
<dbReference type="Gene3D" id="3.40.50.300">
    <property type="entry name" value="P-loop containing nucleotide triphosphate hydrolases"/>
    <property type="match status" value="1"/>
</dbReference>
<gene>
    <name evidence="8" type="ordered locus">Marme_0896</name>
</gene>
<accession>F2K3S2</accession>
<feature type="domain" description="ABC transporter" evidence="7">
    <location>
        <begin position="3"/>
        <end position="234"/>
    </location>
</feature>
<name>F2K3S2_MARM1</name>